<dbReference type="SUPFAM" id="SSF53756">
    <property type="entry name" value="UDP-Glycosyltransferase/glycogen phosphorylase"/>
    <property type="match status" value="1"/>
</dbReference>
<dbReference type="PANTHER" id="PTHR30160">
    <property type="entry name" value="TETRAACYLDISACCHARIDE 4'-KINASE-RELATED"/>
    <property type="match status" value="1"/>
</dbReference>
<organism evidence="3 4">
    <name type="scientific">Fundidesulfovibrio magnetotacticus</name>
    <dbReference type="NCBI Taxonomy" id="2730080"/>
    <lineage>
        <taxon>Bacteria</taxon>
        <taxon>Pseudomonadati</taxon>
        <taxon>Thermodesulfobacteriota</taxon>
        <taxon>Desulfovibrionia</taxon>
        <taxon>Desulfovibrionales</taxon>
        <taxon>Desulfovibrionaceae</taxon>
        <taxon>Fundidesulfovibrio</taxon>
    </lineage>
</organism>
<keyword evidence="4" id="KW-1185">Reference proteome</keyword>
<evidence type="ECO:0000256" key="2">
    <source>
        <dbReference type="ARBA" id="ARBA00022679"/>
    </source>
</evidence>
<reference evidence="3 4" key="2">
    <citation type="submission" date="2020-05" db="EMBL/GenBank/DDBJ databases">
        <title>Draft genome sequence of Desulfovibrio sp. strainFSS-1.</title>
        <authorList>
            <person name="Shimoshige H."/>
            <person name="Kobayashi H."/>
            <person name="Maekawa T."/>
        </authorList>
    </citation>
    <scope>NUCLEOTIDE SEQUENCE [LARGE SCALE GENOMIC DNA]</scope>
    <source>
        <strain evidence="3 4">SIID29052-01</strain>
    </source>
</reference>
<dbReference type="GO" id="GO:0008713">
    <property type="term" value="F:ADP-heptose-lipopolysaccharide heptosyltransferase activity"/>
    <property type="evidence" value="ECO:0007669"/>
    <property type="project" value="TreeGrafter"/>
</dbReference>
<dbReference type="PANTHER" id="PTHR30160:SF7">
    <property type="entry name" value="ADP-HEPTOSE--LPS HEPTOSYLTRANSFERASE 2"/>
    <property type="match status" value="1"/>
</dbReference>
<evidence type="ECO:0000313" key="3">
    <source>
        <dbReference type="EMBL" id="GFK93056.1"/>
    </source>
</evidence>
<dbReference type="AlphaFoldDB" id="A0A6V8LTB7"/>
<keyword evidence="1" id="KW-0328">Glycosyltransferase</keyword>
<evidence type="ECO:0000256" key="1">
    <source>
        <dbReference type="ARBA" id="ARBA00022676"/>
    </source>
</evidence>
<protein>
    <recommendedName>
        <fullName evidence="5">ADP-heptose:LPS heptosyltransferase</fullName>
    </recommendedName>
</protein>
<dbReference type="GO" id="GO:0005829">
    <property type="term" value="C:cytosol"/>
    <property type="evidence" value="ECO:0007669"/>
    <property type="project" value="TreeGrafter"/>
</dbReference>
<dbReference type="CDD" id="cd03789">
    <property type="entry name" value="GT9_LPS_heptosyltransferase"/>
    <property type="match status" value="1"/>
</dbReference>
<keyword evidence="2" id="KW-0808">Transferase</keyword>
<dbReference type="Pfam" id="PF01075">
    <property type="entry name" value="Glyco_transf_9"/>
    <property type="match status" value="1"/>
</dbReference>
<sequence length="463" mass="51429">MSADPVLVLQLQRMGDIILSYPLLLWLSRQWPERRAFVVAEPTFYNELLGVSPAATYLPWTATGQLAARRWSLVANLSHRPEGAALCAALETGRRLGATLSGGALRVQGDWQLYRASLSHNNRHNRFHWAELNALDCVDPALMAATSFDTPRRLGPEKAVGLFLGASEPDKRPDAPFWAALARECERRGLKPVLLGGPADQPLCAEVKALHGGRLADFCGRFGLREFAAMGQTLGLMITPDTGPMHLAAWTGLATLNLSMGPVNPWETGPYNPGHHVLRADMACLDCWRCRFGRPHCKDRFDPAQVAYLARRIVEGARLKNPPGMRLYETARSTRGLYHLRGVPPAAPRASDVLGELWRASFGAFFGLWDDQPPREAWQALAREHPRLAKPFARGLDALSLSLARSRAPGRAREQWRWREAMPMLRPLAGYVHMRLDNEDHSPQALAACMEMADRLRDAAARV</sequence>
<comment type="caution">
    <text evidence="3">The sequence shown here is derived from an EMBL/GenBank/DDBJ whole genome shotgun (WGS) entry which is preliminary data.</text>
</comment>
<dbReference type="InterPro" id="IPR051199">
    <property type="entry name" value="LPS_LOS_Heptosyltrfase"/>
</dbReference>
<dbReference type="RefSeq" id="WP_235956834.1">
    <property type="nucleotide sequence ID" value="NZ_BLTE01000003.1"/>
</dbReference>
<dbReference type="Proteomes" id="UP000494245">
    <property type="component" value="Unassembled WGS sequence"/>
</dbReference>
<dbReference type="Gene3D" id="3.40.50.2000">
    <property type="entry name" value="Glycogen Phosphorylase B"/>
    <property type="match status" value="2"/>
</dbReference>
<gene>
    <name evidence="3" type="ORF">NNJEOMEG_00885</name>
</gene>
<evidence type="ECO:0000313" key="4">
    <source>
        <dbReference type="Proteomes" id="UP000494245"/>
    </source>
</evidence>
<reference evidence="3 4" key="1">
    <citation type="submission" date="2020-04" db="EMBL/GenBank/DDBJ databases">
        <authorList>
            <consortium name="Desulfovibrio sp. FSS-1 genome sequencing consortium"/>
            <person name="Shimoshige H."/>
            <person name="Kobayashi H."/>
            <person name="Maekawa T."/>
        </authorList>
    </citation>
    <scope>NUCLEOTIDE SEQUENCE [LARGE SCALE GENOMIC DNA]</scope>
    <source>
        <strain evidence="3 4">SIID29052-01</strain>
    </source>
</reference>
<dbReference type="InterPro" id="IPR002201">
    <property type="entry name" value="Glyco_trans_9"/>
</dbReference>
<proteinExistence type="predicted"/>
<accession>A0A6V8LTB7</accession>
<dbReference type="GO" id="GO:0009244">
    <property type="term" value="P:lipopolysaccharide core region biosynthetic process"/>
    <property type="evidence" value="ECO:0007669"/>
    <property type="project" value="TreeGrafter"/>
</dbReference>
<name>A0A6V8LTB7_9BACT</name>
<dbReference type="EMBL" id="BLTE01000003">
    <property type="protein sequence ID" value="GFK93056.1"/>
    <property type="molecule type" value="Genomic_DNA"/>
</dbReference>
<evidence type="ECO:0008006" key="5">
    <source>
        <dbReference type="Google" id="ProtNLM"/>
    </source>
</evidence>